<accession>A0ACA9NC01</accession>
<keyword evidence="2" id="KW-1185">Reference proteome</keyword>
<comment type="caution">
    <text evidence="1">The sequence shown here is derived from an EMBL/GenBank/DDBJ whole genome shotgun (WGS) entry which is preliminary data.</text>
</comment>
<proteinExistence type="predicted"/>
<evidence type="ECO:0000313" key="2">
    <source>
        <dbReference type="Proteomes" id="UP000789702"/>
    </source>
</evidence>
<sequence>ADSFTKEDFDENDDNDKKAEENFEEVKEIHDISSKLAMQINQMQYCYEPTQADVSVFKKLAHKVPDHVKFPHVVRWYNHIVSYSEEFTSLPGEEKKDDDDDDVDLFGSEDEEPDPEEERRKAELLEAYHKKKAAKPKVIAKSMVCLDVKPWEDTTDLVKMENLVREISMDGLVWGASKLIPIGYGIKKLQISCVVEDDKVGIDDLEEQITAFEDHVQSVDVVSFNKL</sequence>
<dbReference type="EMBL" id="CAJVPU010014538">
    <property type="protein sequence ID" value="CAG8640886.1"/>
    <property type="molecule type" value="Genomic_DNA"/>
</dbReference>
<dbReference type="Proteomes" id="UP000789702">
    <property type="component" value="Unassembled WGS sequence"/>
</dbReference>
<gene>
    <name evidence="1" type="ORF">DHETER_LOCUS8840</name>
</gene>
<feature type="non-terminal residue" evidence="1">
    <location>
        <position position="1"/>
    </location>
</feature>
<protein>
    <submittedName>
        <fullName evidence="1">15916_t:CDS:1</fullName>
    </submittedName>
</protein>
<name>A0ACA9NC01_9GLOM</name>
<evidence type="ECO:0000313" key="1">
    <source>
        <dbReference type="EMBL" id="CAG8640886.1"/>
    </source>
</evidence>
<reference evidence="1" key="1">
    <citation type="submission" date="2021-06" db="EMBL/GenBank/DDBJ databases">
        <authorList>
            <person name="Kallberg Y."/>
            <person name="Tangrot J."/>
            <person name="Rosling A."/>
        </authorList>
    </citation>
    <scope>NUCLEOTIDE SEQUENCE</scope>
    <source>
        <strain evidence="1">IL203A</strain>
    </source>
</reference>
<organism evidence="1 2">
    <name type="scientific">Dentiscutata heterogama</name>
    <dbReference type="NCBI Taxonomy" id="1316150"/>
    <lineage>
        <taxon>Eukaryota</taxon>
        <taxon>Fungi</taxon>
        <taxon>Fungi incertae sedis</taxon>
        <taxon>Mucoromycota</taxon>
        <taxon>Glomeromycotina</taxon>
        <taxon>Glomeromycetes</taxon>
        <taxon>Diversisporales</taxon>
        <taxon>Gigasporaceae</taxon>
        <taxon>Dentiscutata</taxon>
    </lineage>
</organism>